<dbReference type="STRING" id="1297617.IB211_02472"/>
<organism evidence="1 2">
    <name type="scientific">Intestinimonas butyriciproducens</name>
    <dbReference type="NCBI Taxonomy" id="1297617"/>
    <lineage>
        <taxon>Bacteria</taxon>
        <taxon>Bacillati</taxon>
        <taxon>Bacillota</taxon>
        <taxon>Clostridia</taxon>
        <taxon>Eubacteriales</taxon>
        <taxon>Intestinimonas</taxon>
    </lineage>
</organism>
<protein>
    <recommendedName>
        <fullName evidence="3">RNA polymerase sigma factor 70 region 4 type 2 domain-containing protein</fullName>
    </recommendedName>
</protein>
<dbReference type="InterPro" id="IPR013324">
    <property type="entry name" value="RNA_pol_sigma_r3/r4-like"/>
</dbReference>
<dbReference type="AlphaFoldDB" id="A0A0S2W6E8"/>
<dbReference type="RefSeq" id="WP_058118193.1">
    <property type="nucleotide sequence ID" value="NZ_CP011307.1"/>
</dbReference>
<evidence type="ECO:0000313" key="1">
    <source>
        <dbReference type="EMBL" id="ALP94863.1"/>
    </source>
</evidence>
<keyword evidence="2" id="KW-1185">Reference proteome</keyword>
<dbReference type="EMBL" id="CP011307">
    <property type="protein sequence ID" value="ALP94863.1"/>
    <property type="molecule type" value="Genomic_DNA"/>
</dbReference>
<sequence>MIQFPYDTNLRYLPLVYLLPSDLIERCPTLCALPRCLSEIAASDEMMDMITGNAFLKEIMDAAASLAFPHFGFGSWKEHYTGYSPVWRLSYALPIWAKLIEEKTGWGLQALFRMRPSTQIPFADPERIRELFDKVVKRAIEEQGWQPILDVVREMPCDEDFEPWQTNVRIDFQRKWYHTRSKNVQTVSLEELMESDEDGSIFYIPDATQNVEAYVIAKDFAERFLATLSEKDRQIVQLRQDGYTYAEVADKLGYKNHSGVIKRIEVIKKQFKEYKGRE</sequence>
<dbReference type="KEGG" id="ibu:IB211_02472"/>
<dbReference type="Gene3D" id="1.20.140.160">
    <property type="match status" value="1"/>
</dbReference>
<evidence type="ECO:0008006" key="3">
    <source>
        <dbReference type="Google" id="ProtNLM"/>
    </source>
</evidence>
<name>A0A0S2W6E8_9FIRM</name>
<proteinExistence type="predicted"/>
<accession>A0A0S2W6E8</accession>
<dbReference type="Proteomes" id="UP000064844">
    <property type="component" value="Chromosome"/>
</dbReference>
<evidence type="ECO:0000313" key="2">
    <source>
        <dbReference type="Proteomes" id="UP000064844"/>
    </source>
</evidence>
<reference evidence="2" key="2">
    <citation type="submission" date="2015-04" db="EMBL/GenBank/DDBJ databases">
        <title>A butyrogenic pathway from the amino acid lysine in a human gut commensal.</title>
        <authorList>
            <person name="de Vos W.M."/>
            <person name="Bui N.T.P."/>
            <person name="Plugge C.M."/>
            <person name="Ritari J."/>
        </authorList>
    </citation>
    <scope>NUCLEOTIDE SEQUENCE [LARGE SCALE GENOMIC DNA]</scope>
    <source>
        <strain evidence="2">AF211</strain>
    </source>
</reference>
<gene>
    <name evidence="1" type="ORF">IB211_02472</name>
</gene>
<reference evidence="1 2" key="1">
    <citation type="journal article" date="2015" name="Nat. Commun.">
        <title>Production of butyrate from lysine and the Amadori product fructoselysine by a human gut commensal.</title>
        <authorList>
            <person name="Bui T.P."/>
            <person name="Ritari J."/>
            <person name="Boeren S."/>
            <person name="de Waard P."/>
            <person name="Plugge C.M."/>
            <person name="de Vos W.M."/>
        </authorList>
    </citation>
    <scope>NUCLEOTIDE SEQUENCE [LARGE SCALE GENOMIC DNA]</scope>
    <source>
        <strain evidence="1 2">AF211</strain>
    </source>
</reference>
<dbReference type="SUPFAM" id="SSF88659">
    <property type="entry name" value="Sigma3 and sigma4 domains of RNA polymerase sigma factors"/>
    <property type="match status" value="1"/>
</dbReference>